<dbReference type="Gene3D" id="1.20.120.1200">
    <property type="entry name" value="NADH-ubiquinone/plastoquinone oxidoreductase chain 6, subunit NuoJ"/>
    <property type="match status" value="1"/>
</dbReference>
<keyword evidence="1" id="KW-0874">Quinone</keyword>
<dbReference type="EC" id="7.1.1.-" evidence="1"/>
<gene>
    <name evidence="3" type="ORF">DW322_04660</name>
</gene>
<comment type="subcellular location">
    <subcellularLocation>
        <location evidence="1">Cell membrane</location>
        <topology evidence="1">Multi-pass membrane protein</topology>
    </subcellularLocation>
</comment>
<keyword evidence="1" id="KW-0472">Membrane</keyword>
<reference evidence="3 4" key="1">
    <citation type="submission" date="2018-07" db="EMBL/GenBank/DDBJ databases">
        <title>Genome sequence of Rhodococcus rhodnii ATCC 35071 from Rhodnius prolixus.</title>
        <authorList>
            <person name="Patel V."/>
            <person name="Vogel K.J."/>
        </authorList>
    </citation>
    <scope>NUCLEOTIDE SEQUENCE [LARGE SCALE GENOMIC DNA]</scope>
    <source>
        <strain evidence="3 4">ATCC 35071</strain>
    </source>
</reference>
<dbReference type="GO" id="GO:0008137">
    <property type="term" value="F:NADH dehydrogenase (ubiquinone) activity"/>
    <property type="evidence" value="ECO:0007669"/>
    <property type="project" value="UniProtKB-UniRule"/>
</dbReference>
<dbReference type="GO" id="GO:0005886">
    <property type="term" value="C:plasma membrane"/>
    <property type="evidence" value="ECO:0007669"/>
    <property type="project" value="UniProtKB-SubCell"/>
</dbReference>
<dbReference type="Pfam" id="PF00499">
    <property type="entry name" value="Oxidored_q3"/>
    <property type="match status" value="1"/>
</dbReference>
<keyword evidence="1" id="KW-1003">Cell membrane</keyword>
<feature type="region of interest" description="Disordered" evidence="2">
    <location>
        <begin position="212"/>
        <end position="251"/>
    </location>
</feature>
<name>A0A6P2CBC8_9NOCA</name>
<comment type="caution">
    <text evidence="3">The sequence shown here is derived from an EMBL/GenBank/DDBJ whole genome shotgun (WGS) entry which is preliminary data.</text>
</comment>
<feature type="transmembrane region" description="Helical" evidence="1">
    <location>
        <begin position="59"/>
        <end position="81"/>
    </location>
</feature>
<keyword evidence="1" id="KW-0520">NAD</keyword>
<evidence type="ECO:0000313" key="4">
    <source>
        <dbReference type="Proteomes" id="UP000471120"/>
    </source>
</evidence>
<keyword evidence="3" id="KW-0560">Oxidoreductase</keyword>
<dbReference type="GO" id="GO:0048038">
    <property type="term" value="F:quinone binding"/>
    <property type="evidence" value="ECO:0007669"/>
    <property type="project" value="UniProtKB-UniRule"/>
</dbReference>
<dbReference type="Proteomes" id="UP000471120">
    <property type="component" value="Unassembled WGS sequence"/>
</dbReference>
<feature type="transmembrane region" description="Helical" evidence="1">
    <location>
        <begin position="12"/>
        <end position="29"/>
    </location>
</feature>
<dbReference type="EMBL" id="QRCM01000001">
    <property type="protein sequence ID" value="TXG89642.1"/>
    <property type="molecule type" value="Genomic_DNA"/>
</dbReference>
<dbReference type="InterPro" id="IPR042106">
    <property type="entry name" value="Nuo/plastoQ_OxRdtase_6_NuoJ"/>
</dbReference>
<comment type="similarity">
    <text evidence="1">Belongs to the complex I subunit 6 family.</text>
</comment>
<sequence length="251" mass="26638">MTTTGGAEAVLFWALGAVAIVGALGVVFARRAVYSALFLATTMIVLATFYIAQDAVFLGVVQIVVYTGAVMMLFLFVLMLVGVDSSDSLAETLRGQRVAAAVAGLGFAVLLLGAIGAAGTAAFVGLDGANAGGNVEGLAELVFVRYLWAFQLTGVLLVVATIGAMLLAHRERFERRLGQRERSIERFRTGGRVTPKPSPGVYARGNAVDRMARLPDGTYTRDSVSDVLEPRRSDDDERTDDTERTDGGGER</sequence>
<dbReference type="RefSeq" id="WP_010839027.1">
    <property type="nucleotide sequence ID" value="NZ_QRCM01000001.1"/>
</dbReference>
<keyword evidence="1" id="KW-1133">Transmembrane helix</keyword>
<protein>
    <recommendedName>
        <fullName evidence="1">NADH-quinone oxidoreductase subunit J</fullName>
        <ecNumber evidence="1">7.1.1.-</ecNumber>
    </recommendedName>
</protein>
<evidence type="ECO:0000256" key="1">
    <source>
        <dbReference type="RuleBase" id="RU004429"/>
    </source>
</evidence>
<evidence type="ECO:0000313" key="3">
    <source>
        <dbReference type="EMBL" id="TXG89642.1"/>
    </source>
</evidence>
<proteinExistence type="inferred from homology"/>
<dbReference type="AlphaFoldDB" id="A0A6P2CBC8"/>
<dbReference type="InterPro" id="IPR001457">
    <property type="entry name" value="NADH_UbQ/plastoQ_OxRdtase_su6"/>
</dbReference>
<feature type="transmembrane region" description="Helical" evidence="1">
    <location>
        <begin position="102"/>
        <end position="126"/>
    </location>
</feature>
<comment type="function">
    <text evidence="1">NDH-1 shuttles electrons from NADH, via FMN and iron-sulfur (Fe-S) centers, to quinones in the respiratory chain. Couples the redox reaction to proton translocation (for every two electrons transferred, four hydrogen ions are translocated across the cytoplasmic membrane), and thus conserves the redox energy in a proton gradient.</text>
</comment>
<comment type="catalytic activity">
    <reaction evidence="1">
        <text>a quinone + NADH + 5 H(+)(in) = a quinol + NAD(+) + 4 H(+)(out)</text>
        <dbReference type="Rhea" id="RHEA:57888"/>
        <dbReference type="ChEBI" id="CHEBI:15378"/>
        <dbReference type="ChEBI" id="CHEBI:24646"/>
        <dbReference type="ChEBI" id="CHEBI:57540"/>
        <dbReference type="ChEBI" id="CHEBI:57945"/>
        <dbReference type="ChEBI" id="CHEBI:132124"/>
    </reaction>
</comment>
<evidence type="ECO:0000256" key="2">
    <source>
        <dbReference type="SAM" id="MobiDB-lite"/>
    </source>
</evidence>
<feature type="transmembrane region" description="Helical" evidence="1">
    <location>
        <begin position="146"/>
        <end position="168"/>
    </location>
</feature>
<feature type="compositionally biased region" description="Basic and acidic residues" evidence="2">
    <location>
        <begin position="228"/>
        <end position="251"/>
    </location>
</feature>
<accession>A0A6P2CBC8</accession>
<dbReference type="PANTHER" id="PTHR33269:SF19">
    <property type="entry name" value="NADH-QUINONE OXIDOREDUCTASE SUBUNIT J"/>
    <property type="match status" value="1"/>
</dbReference>
<dbReference type="GO" id="GO:0016491">
    <property type="term" value="F:oxidoreductase activity"/>
    <property type="evidence" value="ECO:0007669"/>
    <property type="project" value="UniProtKB-KW"/>
</dbReference>
<dbReference type="PANTHER" id="PTHR33269">
    <property type="entry name" value="NADH-UBIQUINONE OXIDOREDUCTASE CHAIN 6"/>
    <property type="match status" value="1"/>
</dbReference>
<feature type="transmembrane region" description="Helical" evidence="1">
    <location>
        <begin position="36"/>
        <end position="53"/>
    </location>
</feature>
<dbReference type="NCBIfam" id="NF005165">
    <property type="entry name" value="PRK06638.1-5"/>
    <property type="match status" value="1"/>
</dbReference>
<organism evidence="3 4">
    <name type="scientific">Rhodococcus rhodnii</name>
    <dbReference type="NCBI Taxonomy" id="38312"/>
    <lineage>
        <taxon>Bacteria</taxon>
        <taxon>Bacillati</taxon>
        <taxon>Actinomycetota</taxon>
        <taxon>Actinomycetes</taxon>
        <taxon>Mycobacteriales</taxon>
        <taxon>Nocardiaceae</taxon>
        <taxon>Rhodococcus</taxon>
    </lineage>
</organism>
<keyword evidence="1" id="KW-0812">Transmembrane</keyword>